<comment type="subunit">
    <text evidence="9 10">Homodimer, forms a heterotetramer with a Cas2 homodimer.</text>
</comment>
<evidence type="ECO:0000256" key="1">
    <source>
        <dbReference type="ARBA" id="ARBA00022722"/>
    </source>
</evidence>
<dbReference type="InterPro" id="IPR050646">
    <property type="entry name" value="Cas1"/>
</dbReference>
<evidence type="ECO:0000256" key="10">
    <source>
        <dbReference type="HAMAP-Rule" id="MF_01470"/>
    </source>
</evidence>
<dbReference type="GO" id="GO:0004520">
    <property type="term" value="F:DNA endonuclease activity"/>
    <property type="evidence" value="ECO:0007669"/>
    <property type="project" value="InterPro"/>
</dbReference>
<proteinExistence type="inferred from homology"/>
<comment type="similarity">
    <text evidence="10">Belongs to the CRISPR-associated endonuclease Cas1 family.</text>
</comment>
<evidence type="ECO:0000256" key="6">
    <source>
        <dbReference type="ARBA" id="ARBA00023118"/>
    </source>
</evidence>
<dbReference type="InterPro" id="IPR002729">
    <property type="entry name" value="CRISPR-assoc_Cas1"/>
</dbReference>
<dbReference type="GO" id="GO:0051607">
    <property type="term" value="P:defense response to virus"/>
    <property type="evidence" value="ECO:0007669"/>
    <property type="project" value="UniProtKB-UniRule"/>
</dbReference>
<evidence type="ECO:0000256" key="3">
    <source>
        <dbReference type="ARBA" id="ARBA00022759"/>
    </source>
</evidence>
<dbReference type="NCBIfam" id="TIGR00287">
    <property type="entry name" value="cas1"/>
    <property type="match status" value="1"/>
</dbReference>
<dbReference type="GO" id="GO:0043571">
    <property type="term" value="P:maintenance of CRISPR repeat elements"/>
    <property type="evidence" value="ECO:0007669"/>
    <property type="project" value="UniProtKB-UniRule"/>
</dbReference>
<dbReference type="OrthoDB" id="9803119at2"/>
<organism evidence="11 12">
    <name type="scientific">Alkalicoccus saliphilus</name>
    <dbReference type="NCBI Taxonomy" id="200989"/>
    <lineage>
        <taxon>Bacteria</taxon>
        <taxon>Bacillati</taxon>
        <taxon>Bacillota</taxon>
        <taxon>Bacilli</taxon>
        <taxon>Bacillales</taxon>
        <taxon>Bacillaceae</taxon>
        <taxon>Alkalicoccus</taxon>
    </lineage>
</organism>
<dbReference type="HAMAP" id="MF_01470">
    <property type="entry name" value="Cas1"/>
    <property type="match status" value="1"/>
</dbReference>
<dbReference type="EC" id="3.1.-.-" evidence="10"/>
<dbReference type="GO" id="GO:0003677">
    <property type="term" value="F:DNA binding"/>
    <property type="evidence" value="ECO:0007669"/>
    <property type="project" value="UniProtKB-KW"/>
</dbReference>
<evidence type="ECO:0000256" key="5">
    <source>
        <dbReference type="ARBA" id="ARBA00022842"/>
    </source>
</evidence>
<dbReference type="InterPro" id="IPR019855">
    <property type="entry name" value="CRISPR-assoc_Cas1_NMENI"/>
</dbReference>
<accession>A0A2T4U5S2</accession>
<evidence type="ECO:0000256" key="4">
    <source>
        <dbReference type="ARBA" id="ARBA00022801"/>
    </source>
</evidence>
<dbReference type="PANTHER" id="PTHR34353:SF2">
    <property type="entry name" value="CRISPR-ASSOCIATED ENDONUCLEASE CAS1 1"/>
    <property type="match status" value="1"/>
</dbReference>
<keyword evidence="7 10" id="KW-0238">DNA-binding</keyword>
<keyword evidence="6 10" id="KW-0051">Antiviral defense</keyword>
<keyword evidence="1 10" id="KW-0540">Nuclease</keyword>
<gene>
    <name evidence="10" type="primary">cas1</name>
    <name evidence="11" type="ORF">C6Y45_09685</name>
</gene>
<evidence type="ECO:0000256" key="8">
    <source>
        <dbReference type="ARBA" id="ARBA00023211"/>
    </source>
</evidence>
<dbReference type="InterPro" id="IPR042206">
    <property type="entry name" value="CRISPR-assoc_Cas1_C"/>
</dbReference>
<keyword evidence="5 10" id="KW-0460">Magnesium</keyword>
<keyword evidence="3 10" id="KW-0255">Endonuclease</keyword>
<protein>
    <recommendedName>
        <fullName evidence="10">CRISPR-associated endonuclease Cas1</fullName>
        <ecNumber evidence="10">3.1.-.-</ecNumber>
    </recommendedName>
</protein>
<dbReference type="RefSeq" id="WP_107585022.1">
    <property type="nucleotide sequence ID" value="NZ_PZJJ01000014.1"/>
</dbReference>
<feature type="binding site" evidence="10">
    <location>
        <position position="221"/>
    </location>
    <ligand>
        <name>Mn(2+)</name>
        <dbReference type="ChEBI" id="CHEBI:29035"/>
    </ligand>
</feature>
<dbReference type="GO" id="GO:0016787">
    <property type="term" value="F:hydrolase activity"/>
    <property type="evidence" value="ECO:0007669"/>
    <property type="project" value="UniProtKB-KW"/>
</dbReference>
<keyword evidence="8 10" id="KW-0464">Manganese</keyword>
<evidence type="ECO:0000256" key="9">
    <source>
        <dbReference type="ARBA" id="ARBA00038592"/>
    </source>
</evidence>
<keyword evidence="4 10" id="KW-0378">Hydrolase</keyword>
<feature type="binding site" evidence="10">
    <location>
        <position position="149"/>
    </location>
    <ligand>
        <name>Mn(2+)</name>
        <dbReference type="ChEBI" id="CHEBI:29035"/>
    </ligand>
</feature>
<reference evidence="11 12" key="1">
    <citation type="submission" date="2018-03" db="EMBL/GenBank/DDBJ databases">
        <title>Alkalicoccus saliphilus sp. nov., isolated from a mineral pool.</title>
        <authorList>
            <person name="Zhao B."/>
        </authorList>
    </citation>
    <scope>NUCLEOTIDE SEQUENCE [LARGE SCALE GENOMIC DNA]</scope>
    <source>
        <strain evidence="11 12">6AG</strain>
    </source>
</reference>
<keyword evidence="12" id="KW-1185">Reference proteome</keyword>
<keyword evidence="2 10" id="KW-0479">Metal-binding</keyword>
<name>A0A2T4U5S2_9BACI</name>
<evidence type="ECO:0000313" key="12">
    <source>
        <dbReference type="Proteomes" id="UP000240509"/>
    </source>
</evidence>
<dbReference type="Gene3D" id="1.20.120.920">
    <property type="entry name" value="CRISPR-associated endonuclease Cas1, C-terminal domain"/>
    <property type="match status" value="1"/>
</dbReference>
<sequence length="302" mass="34791">MSWRVVHITRIDQLSLHLNSLKVKRGDDELKIPLSDIFSVVIEDLSCKITSRLIIELVNHNILVMFCGPKHLPEAQLMPMSGHHGQHKRIMRQLEWDEEKKGRLWKTIISQKIFNQSRVLDRLNVEQDRINRLLMLASEVEDHDTKNTEAQAARLYFHSVFDDSYQRSDDSIVENAALNYGYAVVNAAVARTISAKGLLPSVGVHHKGERNPFNLASDFIEPFRPVVDAFVMGNPPEEFLTKSYRLQLINLLHCKVLINGKMQTVIRAIDIFIGSVIDYFDENWAVEKIHLPNTHKLQFHEL</sequence>
<dbReference type="AlphaFoldDB" id="A0A2T4U5S2"/>
<evidence type="ECO:0000256" key="7">
    <source>
        <dbReference type="ARBA" id="ARBA00023125"/>
    </source>
</evidence>
<dbReference type="EMBL" id="PZJJ01000014">
    <property type="protein sequence ID" value="PTL38753.1"/>
    <property type="molecule type" value="Genomic_DNA"/>
</dbReference>
<evidence type="ECO:0000313" key="11">
    <source>
        <dbReference type="EMBL" id="PTL38753.1"/>
    </source>
</evidence>
<dbReference type="NCBIfam" id="TIGR03639">
    <property type="entry name" value="cas1_NMENI"/>
    <property type="match status" value="1"/>
</dbReference>
<dbReference type="Proteomes" id="UP000240509">
    <property type="component" value="Unassembled WGS sequence"/>
</dbReference>
<evidence type="ECO:0000256" key="2">
    <source>
        <dbReference type="ARBA" id="ARBA00022723"/>
    </source>
</evidence>
<comment type="caution">
    <text evidence="11">The sequence shown here is derived from an EMBL/GenBank/DDBJ whole genome shotgun (WGS) entry which is preliminary data.</text>
</comment>
<comment type="function">
    <text evidence="10">CRISPR (clustered regularly interspaced short palindromic repeat), is an adaptive immune system that provides protection against mobile genetic elements (viruses, transposable elements and conjugative plasmids). CRISPR clusters contain spacers, sequences complementary to antecedent mobile elements, and target invading nucleic acids. CRISPR clusters are transcribed and processed into CRISPR RNA (crRNA). Acts as a dsDNA endonuclease. Involved in the integration of spacer DNA into the CRISPR cassette.</text>
</comment>
<feature type="binding site" evidence="10">
    <location>
        <position position="206"/>
    </location>
    <ligand>
        <name>Mn(2+)</name>
        <dbReference type="ChEBI" id="CHEBI:29035"/>
    </ligand>
</feature>
<dbReference type="Pfam" id="PF01867">
    <property type="entry name" value="Cas_Cas1"/>
    <property type="match status" value="1"/>
</dbReference>
<comment type="cofactor">
    <cofactor evidence="10">
        <name>Mg(2+)</name>
        <dbReference type="ChEBI" id="CHEBI:18420"/>
    </cofactor>
    <cofactor evidence="10">
        <name>Mn(2+)</name>
        <dbReference type="ChEBI" id="CHEBI:29035"/>
    </cofactor>
</comment>
<dbReference type="PANTHER" id="PTHR34353">
    <property type="entry name" value="CRISPR-ASSOCIATED ENDONUCLEASE CAS1 1"/>
    <property type="match status" value="1"/>
</dbReference>
<dbReference type="GO" id="GO:0046872">
    <property type="term" value="F:metal ion binding"/>
    <property type="evidence" value="ECO:0007669"/>
    <property type="project" value="UniProtKB-UniRule"/>
</dbReference>